<dbReference type="Gene3D" id="3.30.420.10">
    <property type="entry name" value="Ribonuclease H-like superfamily/Ribonuclease H"/>
    <property type="match status" value="1"/>
</dbReference>
<dbReference type="PANTHER" id="PTHR47074:SF11">
    <property type="entry name" value="REVERSE TRANSCRIPTASE-LIKE PROTEIN"/>
    <property type="match status" value="1"/>
</dbReference>
<dbReference type="InterPro" id="IPR044730">
    <property type="entry name" value="RNase_H-like_dom_plant"/>
</dbReference>
<dbReference type="Proteomes" id="UP000823674">
    <property type="component" value="Chromosome A02"/>
</dbReference>
<evidence type="ECO:0000313" key="3">
    <source>
        <dbReference type="EMBL" id="KAG5411639.1"/>
    </source>
</evidence>
<dbReference type="SUPFAM" id="SSF53098">
    <property type="entry name" value="Ribonuclease H-like"/>
    <property type="match status" value="1"/>
</dbReference>
<dbReference type="Pfam" id="PF13456">
    <property type="entry name" value="RVT_3"/>
    <property type="match status" value="1"/>
</dbReference>
<feature type="domain" description="RNase H type-1" evidence="2">
    <location>
        <begin position="245"/>
        <end position="363"/>
    </location>
</feature>
<dbReference type="InterPro" id="IPR036397">
    <property type="entry name" value="RNaseH_sf"/>
</dbReference>
<gene>
    <name evidence="3" type="primary">A02g511240.1_BraROA</name>
    <name evidence="3" type="ORF">IGI04_007958</name>
</gene>
<accession>A0ABQ7NLE0</accession>
<reference evidence="3 4" key="1">
    <citation type="submission" date="2021-03" db="EMBL/GenBank/DDBJ databases">
        <authorList>
            <person name="King G.J."/>
            <person name="Bancroft I."/>
            <person name="Baten A."/>
            <person name="Bloomfield J."/>
            <person name="Borpatragohain P."/>
            <person name="He Z."/>
            <person name="Irish N."/>
            <person name="Irwin J."/>
            <person name="Liu K."/>
            <person name="Mauleon R.P."/>
            <person name="Moore J."/>
            <person name="Morris R."/>
            <person name="Ostergaard L."/>
            <person name="Wang B."/>
            <person name="Wells R."/>
        </authorList>
    </citation>
    <scope>NUCLEOTIDE SEQUENCE [LARGE SCALE GENOMIC DNA]</scope>
    <source>
        <strain evidence="3">R-o-18</strain>
        <tissue evidence="3">Leaf</tissue>
    </source>
</reference>
<feature type="region of interest" description="Disordered" evidence="1">
    <location>
        <begin position="33"/>
        <end position="69"/>
    </location>
</feature>
<dbReference type="InterPro" id="IPR052929">
    <property type="entry name" value="RNase_H-like_EbsB-rel"/>
</dbReference>
<evidence type="ECO:0000313" key="4">
    <source>
        <dbReference type="Proteomes" id="UP000823674"/>
    </source>
</evidence>
<name>A0ABQ7NLE0_BRACM</name>
<protein>
    <recommendedName>
        <fullName evidence="2">RNase H type-1 domain-containing protein</fullName>
    </recommendedName>
</protein>
<comment type="caution">
    <text evidence="3">The sequence shown here is derived from an EMBL/GenBank/DDBJ whole genome shotgun (WGS) entry which is preliminary data.</text>
</comment>
<sequence>MVHTSMADKEGNPQFLRTFEEEMSTERIPVQLRLGPMAPPPTVAPTKQTSPKVNGKRKPGRPPGKRTVQSSPKLIRAWLSLTQQERPMGPAPEALVNLKVADLLLLEENEWNLEAIRQILPFEEEKIRLLKPSLSGAPDKLMWLKSPTGEFTTKTGSEWINFCSRQNLPPSGIVVGALAPWILWQIWKARNSLIFSDKGASVAEVISKAIVAAREWNESQSKAPAVRRPQPARLQALEDCVRVRSDAAWNESMKVAGLGWIVKSTNRSSSFSAPMQFVGSPLIAEGLAMREAVSKCKELGLTRLRCESDCEQLVKALTSDSPLAELYSIVSDIKNVALSFEVVSFSWISREKNNDADSLAKQALVAELAIMNSPNFV</sequence>
<evidence type="ECO:0000259" key="2">
    <source>
        <dbReference type="Pfam" id="PF13456"/>
    </source>
</evidence>
<organism evidence="3 4">
    <name type="scientific">Brassica rapa subsp. trilocularis</name>
    <dbReference type="NCBI Taxonomy" id="1813537"/>
    <lineage>
        <taxon>Eukaryota</taxon>
        <taxon>Viridiplantae</taxon>
        <taxon>Streptophyta</taxon>
        <taxon>Embryophyta</taxon>
        <taxon>Tracheophyta</taxon>
        <taxon>Spermatophyta</taxon>
        <taxon>Magnoliopsida</taxon>
        <taxon>eudicotyledons</taxon>
        <taxon>Gunneridae</taxon>
        <taxon>Pentapetalae</taxon>
        <taxon>rosids</taxon>
        <taxon>malvids</taxon>
        <taxon>Brassicales</taxon>
        <taxon>Brassicaceae</taxon>
        <taxon>Brassiceae</taxon>
        <taxon>Brassica</taxon>
    </lineage>
</organism>
<feature type="compositionally biased region" description="Basic residues" evidence="1">
    <location>
        <begin position="54"/>
        <end position="64"/>
    </location>
</feature>
<evidence type="ECO:0000256" key="1">
    <source>
        <dbReference type="SAM" id="MobiDB-lite"/>
    </source>
</evidence>
<dbReference type="InterPro" id="IPR002156">
    <property type="entry name" value="RNaseH_domain"/>
</dbReference>
<keyword evidence="4" id="KW-1185">Reference proteome</keyword>
<dbReference type="CDD" id="cd06222">
    <property type="entry name" value="RNase_H_like"/>
    <property type="match status" value="1"/>
</dbReference>
<dbReference type="PANTHER" id="PTHR47074">
    <property type="entry name" value="BNAC02G40300D PROTEIN"/>
    <property type="match status" value="1"/>
</dbReference>
<proteinExistence type="predicted"/>
<dbReference type="InterPro" id="IPR012337">
    <property type="entry name" value="RNaseH-like_sf"/>
</dbReference>
<dbReference type="EMBL" id="JADBGQ010000002">
    <property type="protein sequence ID" value="KAG5411639.1"/>
    <property type="molecule type" value="Genomic_DNA"/>
</dbReference>